<evidence type="ECO:0000256" key="4">
    <source>
        <dbReference type="ARBA" id="ARBA00023186"/>
    </source>
</evidence>
<dbReference type="InterPro" id="IPR011033">
    <property type="entry name" value="PRC_barrel-like_sf"/>
</dbReference>
<dbReference type="GO" id="GO:0043022">
    <property type="term" value="F:ribosome binding"/>
    <property type="evidence" value="ECO:0007669"/>
    <property type="project" value="InterPro"/>
</dbReference>
<sequence>MARFKSETDVLVATIGRPHGVRGLVRLHAATDDAESVEDLNPLHDEQGVVWNVRWVSLGVAALEDEQGVALADRTAAERLVNRRLYVAREDLPEADEDEFYHTDLVGMEAFSSEGLSFGVVTVVHDYGAGVSLEIVPSGDGKILLVPFTRACVPEVDLAARRLLVVPPHEIEVEGTLDGEVQVRS</sequence>
<evidence type="ECO:0000259" key="7">
    <source>
        <dbReference type="Pfam" id="PF24986"/>
    </source>
</evidence>
<comment type="similarity">
    <text evidence="5">Belongs to the RimM family.</text>
</comment>
<feature type="domain" description="Ribosome maturation factor RimM PRC barrel" evidence="7">
    <location>
        <begin position="103"/>
        <end position="170"/>
    </location>
</feature>
<dbReference type="InterPro" id="IPR011961">
    <property type="entry name" value="RimM"/>
</dbReference>
<name>A0A4Y6V748_9PROT</name>
<dbReference type="OrthoDB" id="9788191at2"/>
<accession>A0A4Y6V748</accession>
<evidence type="ECO:0000256" key="3">
    <source>
        <dbReference type="ARBA" id="ARBA00022552"/>
    </source>
</evidence>
<proteinExistence type="inferred from homology"/>
<protein>
    <recommendedName>
        <fullName evidence="5">Ribosome maturation factor RimM</fullName>
    </recommendedName>
</protein>
<evidence type="ECO:0000256" key="1">
    <source>
        <dbReference type="ARBA" id="ARBA00022490"/>
    </source>
</evidence>
<feature type="domain" description="RimM N-terminal" evidence="6">
    <location>
        <begin position="12"/>
        <end position="91"/>
    </location>
</feature>
<dbReference type="InterPro" id="IPR009000">
    <property type="entry name" value="Transl_B-barrel_sf"/>
</dbReference>
<comment type="function">
    <text evidence="5">An accessory protein needed during the final step in the assembly of 30S ribosomal subunit, possibly for assembly of the head region. Essential for efficient processing of 16S rRNA. May be needed both before and after RbfA during the maturation of 16S rRNA. It has affinity for free ribosomal 30S subunits but not for 70S ribosomes.</text>
</comment>
<keyword evidence="4 5" id="KW-0143">Chaperone</keyword>
<gene>
    <name evidence="5 8" type="primary">rimM</name>
    <name evidence="8" type="ORF">D5366_01515</name>
</gene>
<dbReference type="Gene3D" id="2.30.30.240">
    <property type="entry name" value="PRC-barrel domain"/>
    <property type="match status" value="1"/>
</dbReference>
<keyword evidence="3 5" id="KW-0698">rRNA processing</keyword>
<dbReference type="SUPFAM" id="SSF50346">
    <property type="entry name" value="PRC-barrel domain"/>
    <property type="match status" value="1"/>
</dbReference>
<dbReference type="InterPro" id="IPR002676">
    <property type="entry name" value="RimM_N"/>
</dbReference>
<keyword evidence="9" id="KW-1185">Reference proteome</keyword>
<dbReference type="Pfam" id="PF24986">
    <property type="entry name" value="PRC_RimM"/>
    <property type="match status" value="1"/>
</dbReference>
<dbReference type="SUPFAM" id="SSF50447">
    <property type="entry name" value="Translation proteins"/>
    <property type="match status" value="1"/>
</dbReference>
<dbReference type="GO" id="GO:0005840">
    <property type="term" value="C:ribosome"/>
    <property type="evidence" value="ECO:0007669"/>
    <property type="project" value="InterPro"/>
</dbReference>
<dbReference type="NCBIfam" id="TIGR02273">
    <property type="entry name" value="16S_RimM"/>
    <property type="match status" value="1"/>
</dbReference>
<evidence type="ECO:0000313" key="9">
    <source>
        <dbReference type="Proteomes" id="UP000317214"/>
    </source>
</evidence>
<dbReference type="PANTHER" id="PTHR33692:SF1">
    <property type="entry name" value="RIBOSOME MATURATION FACTOR RIMM"/>
    <property type="match status" value="1"/>
</dbReference>
<keyword evidence="2 5" id="KW-0690">Ribosome biogenesis</keyword>
<evidence type="ECO:0000313" key="8">
    <source>
        <dbReference type="EMBL" id="QDH24155.1"/>
    </source>
</evidence>
<dbReference type="Proteomes" id="UP000317214">
    <property type="component" value="Chromosome"/>
</dbReference>
<dbReference type="HAMAP" id="MF_00014">
    <property type="entry name" value="Ribosome_mat_RimM"/>
    <property type="match status" value="1"/>
</dbReference>
<dbReference type="InterPro" id="IPR056792">
    <property type="entry name" value="PRC_RimM"/>
</dbReference>
<dbReference type="KEGG" id="ntn:D5366_01515"/>
<dbReference type="EMBL" id="CP032485">
    <property type="protein sequence ID" value="QDH24155.1"/>
    <property type="molecule type" value="Genomic_DNA"/>
</dbReference>
<comment type="subunit">
    <text evidence="5">Binds ribosomal protein uS19.</text>
</comment>
<evidence type="ECO:0000256" key="5">
    <source>
        <dbReference type="HAMAP-Rule" id="MF_00014"/>
    </source>
</evidence>
<comment type="domain">
    <text evidence="5">The PRC barrel domain binds ribosomal protein uS19.</text>
</comment>
<dbReference type="GO" id="GO:0042274">
    <property type="term" value="P:ribosomal small subunit biogenesis"/>
    <property type="evidence" value="ECO:0007669"/>
    <property type="project" value="UniProtKB-UniRule"/>
</dbReference>
<dbReference type="AlphaFoldDB" id="A0A4Y6V748"/>
<evidence type="ECO:0000256" key="2">
    <source>
        <dbReference type="ARBA" id="ARBA00022517"/>
    </source>
</evidence>
<keyword evidence="1 5" id="KW-0963">Cytoplasm</keyword>
<dbReference type="InterPro" id="IPR036976">
    <property type="entry name" value="RimM_N_sf"/>
</dbReference>
<comment type="subcellular location">
    <subcellularLocation>
        <location evidence="5">Cytoplasm</location>
    </subcellularLocation>
</comment>
<dbReference type="GO" id="GO:0005737">
    <property type="term" value="C:cytoplasm"/>
    <property type="evidence" value="ECO:0007669"/>
    <property type="project" value="UniProtKB-SubCell"/>
</dbReference>
<reference evidence="8 9" key="1">
    <citation type="submission" date="2018-09" db="EMBL/GenBank/DDBJ databases">
        <title>The complete genome sequence of Neokomagataea tanensis NBRC 106556(T).</title>
        <authorList>
            <person name="Chua K.-O."/>
            <person name="See-Too W.-S."/>
            <person name="Hong K.-W."/>
            <person name="Yin W.-F."/>
            <person name="Chan K.-G."/>
        </authorList>
    </citation>
    <scope>NUCLEOTIDE SEQUENCE [LARGE SCALE GENOMIC DNA]</scope>
    <source>
        <strain evidence="9">AH13 \ NBRC 106556</strain>
    </source>
</reference>
<dbReference type="Gene3D" id="2.40.30.60">
    <property type="entry name" value="RimM"/>
    <property type="match status" value="1"/>
</dbReference>
<dbReference type="GO" id="GO:0006364">
    <property type="term" value="P:rRNA processing"/>
    <property type="evidence" value="ECO:0007669"/>
    <property type="project" value="UniProtKB-UniRule"/>
</dbReference>
<dbReference type="RefSeq" id="WP_141491995.1">
    <property type="nucleotide sequence ID" value="NZ_CP032485.1"/>
</dbReference>
<organism evidence="8 9">
    <name type="scientific">Neokomagataea tanensis</name>
    <dbReference type="NCBI Taxonomy" id="661191"/>
    <lineage>
        <taxon>Bacteria</taxon>
        <taxon>Pseudomonadati</taxon>
        <taxon>Pseudomonadota</taxon>
        <taxon>Alphaproteobacteria</taxon>
        <taxon>Acetobacterales</taxon>
        <taxon>Acetobacteraceae</taxon>
        <taxon>Neokomagataea</taxon>
    </lineage>
</organism>
<evidence type="ECO:0000259" key="6">
    <source>
        <dbReference type="Pfam" id="PF01782"/>
    </source>
</evidence>
<dbReference type="PANTHER" id="PTHR33692">
    <property type="entry name" value="RIBOSOME MATURATION FACTOR RIMM"/>
    <property type="match status" value="1"/>
</dbReference>
<dbReference type="Pfam" id="PF01782">
    <property type="entry name" value="RimM"/>
    <property type="match status" value="1"/>
</dbReference>